<keyword evidence="3" id="KW-0804">Transcription</keyword>
<evidence type="ECO:0000313" key="5">
    <source>
        <dbReference type="EMBL" id="KXU36028.1"/>
    </source>
</evidence>
<protein>
    <recommendedName>
        <fullName evidence="4">Transcriptional regulator LacI/GalR-like sensor domain-containing protein</fullName>
    </recommendedName>
</protein>
<sequence>MRAAARALGYKSNPLLGEVMRFVRRRAPDRLLGTLAHLVEPEFWEAGSKNRLGRYGPAVKAHALRYNFGVAPFPLGVPDFEPERLAKILLARGIEGVVLEVFPGKAFVESFPWGQFSSVLVGHALRSPGLDCVVSDHSRGVLLAGQKLLERGYRRIGLALEERHVADTNGAWVDGFHLLQQRHPHLGDIPPLIEAEMGAAAFIAWLRKHRIDAVMTISIMHRCQNPMLRWLKEAGVACPGEVAVATLDRSFVPLPWAGLDQSSDEISAAGVDLCMTKLRLGERGIPAIPRTILLHAYWCEGETARRIER</sequence>
<keyword evidence="2" id="KW-0238">DNA-binding</keyword>
<evidence type="ECO:0000256" key="3">
    <source>
        <dbReference type="ARBA" id="ARBA00023163"/>
    </source>
</evidence>
<dbReference type="STRING" id="1548208.AXK12_04175"/>
<dbReference type="Gene3D" id="3.40.50.2300">
    <property type="match status" value="2"/>
</dbReference>
<dbReference type="Pfam" id="PF13377">
    <property type="entry name" value="Peripla_BP_3"/>
    <property type="match status" value="1"/>
</dbReference>
<dbReference type="GO" id="GO:0003677">
    <property type="term" value="F:DNA binding"/>
    <property type="evidence" value="ECO:0007669"/>
    <property type="project" value="UniProtKB-KW"/>
</dbReference>
<evidence type="ECO:0000256" key="2">
    <source>
        <dbReference type="ARBA" id="ARBA00023125"/>
    </source>
</evidence>
<accession>A0A139SN75</accession>
<proteinExistence type="predicted"/>
<keyword evidence="6" id="KW-1185">Reference proteome</keyword>
<dbReference type="AlphaFoldDB" id="A0A139SN75"/>
<dbReference type="InterPro" id="IPR046335">
    <property type="entry name" value="LacI/GalR-like_sensor"/>
</dbReference>
<reference evidence="5 6" key="1">
    <citation type="submission" date="2016-02" db="EMBL/GenBank/DDBJ databases">
        <authorList>
            <person name="Wen L."/>
            <person name="He K."/>
            <person name="Yang H."/>
        </authorList>
    </citation>
    <scope>NUCLEOTIDE SEQUENCE [LARGE SCALE GENOMIC DNA]</scope>
    <source>
        <strain evidence="5 6">CV41</strain>
    </source>
</reference>
<dbReference type="InterPro" id="IPR028082">
    <property type="entry name" value="Peripla_BP_I"/>
</dbReference>
<name>A0A139SN75_9BACT</name>
<dbReference type="EMBL" id="LSZP01000032">
    <property type="protein sequence ID" value="KXU36028.1"/>
    <property type="molecule type" value="Genomic_DNA"/>
</dbReference>
<dbReference type="Proteomes" id="UP000071392">
    <property type="component" value="Unassembled WGS sequence"/>
</dbReference>
<gene>
    <name evidence="5" type="ORF">AXK12_04175</name>
</gene>
<evidence type="ECO:0000313" key="6">
    <source>
        <dbReference type="Proteomes" id="UP000071392"/>
    </source>
</evidence>
<evidence type="ECO:0000259" key="4">
    <source>
        <dbReference type="Pfam" id="PF13377"/>
    </source>
</evidence>
<evidence type="ECO:0000256" key="1">
    <source>
        <dbReference type="ARBA" id="ARBA00023015"/>
    </source>
</evidence>
<organism evidence="5 6">
    <name type="scientific">Cephaloticoccus capnophilus</name>
    <dbReference type="NCBI Taxonomy" id="1548208"/>
    <lineage>
        <taxon>Bacteria</taxon>
        <taxon>Pseudomonadati</taxon>
        <taxon>Verrucomicrobiota</taxon>
        <taxon>Opitutia</taxon>
        <taxon>Opitutales</taxon>
        <taxon>Opitutaceae</taxon>
        <taxon>Cephaloticoccus</taxon>
    </lineage>
</organism>
<comment type="caution">
    <text evidence="5">The sequence shown here is derived from an EMBL/GenBank/DDBJ whole genome shotgun (WGS) entry which is preliminary data.</text>
</comment>
<feature type="domain" description="Transcriptional regulator LacI/GalR-like sensor" evidence="4">
    <location>
        <begin position="147"/>
        <end position="302"/>
    </location>
</feature>
<dbReference type="SUPFAM" id="SSF53822">
    <property type="entry name" value="Periplasmic binding protein-like I"/>
    <property type="match status" value="1"/>
</dbReference>
<keyword evidence="1" id="KW-0805">Transcription regulation</keyword>